<organism evidence="6">
    <name type="scientific">Salpingoeca rosetta (strain ATCC 50818 / BSB-021)</name>
    <dbReference type="NCBI Taxonomy" id="946362"/>
    <lineage>
        <taxon>Eukaryota</taxon>
        <taxon>Choanoflagellata</taxon>
        <taxon>Craspedida</taxon>
        <taxon>Salpingoecidae</taxon>
        <taxon>Salpingoeca</taxon>
    </lineage>
</organism>
<feature type="repeat" description="ANK" evidence="3">
    <location>
        <begin position="493"/>
        <end position="526"/>
    </location>
</feature>
<feature type="repeat" description="ANK" evidence="3">
    <location>
        <begin position="560"/>
        <end position="592"/>
    </location>
</feature>
<dbReference type="EMBL" id="GL832958">
    <property type="protein sequence ID" value="EGD80912.1"/>
    <property type="molecule type" value="Genomic_DNA"/>
</dbReference>
<evidence type="ECO:0000256" key="4">
    <source>
        <dbReference type="SAM" id="MobiDB-lite"/>
    </source>
</evidence>
<dbReference type="PROSITE" id="PS50088">
    <property type="entry name" value="ANK_REPEAT"/>
    <property type="match status" value="5"/>
</dbReference>
<gene>
    <name evidence="5" type="ORF">PTSG_01496</name>
</gene>
<reference evidence="5" key="1">
    <citation type="submission" date="2009-08" db="EMBL/GenBank/DDBJ databases">
        <title>Annotation of Salpingoeca rosetta.</title>
        <authorList>
            <consortium name="The Broad Institute Genome Sequencing Platform"/>
            <person name="Russ C."/>
            <person name="Cuomo C."/>
            <person name="Burger G."/>
            <person name="Gray M.W."/>
            <person name="Holland P.W.H."/>
            <person name="King N."/>
            <person name="Lang F.B.F."/>
            <person name="Roger A.J."/>
            <person name="Ruiz-Trillo I."/>
            <person name="Young S.K."/>
            <person name="Zeng Q."/>
            <person name="Gargeya S."/>
            <person name="Alvarado L."/>
            <person name="Berlin A."/>
            <person name="Chapman S.B."/>
            <person name="Chen Z."/>
            <person name="Freedman E."/>
            <person name="Gellesch M."/>
            <person name="Goldberg J."/>
            <person name="Griggs A."/>
            <person name="Gujja S."/>
            <person name="Heilman E."/>
            <person name="Heiman D."/>
            <person name="Howarth C."/>
            <person name="Mehta T."/>
            <person name="Neiman D."/>
            <person name="Pearson M."/>
            <person name="Roberts A."/>
            <person name="Saif S."/>
            <person name="Shea T."/>
            <person name="Shenoy N."/>
            <person name="Sisk P."/>
            <person name="Stolte C."/>
            <person name="Sykes S."/>
            <person name="White J."/>
            <person name="Yandava C."/>
            <person name="Haas B."/>
            <person name="Nusbaum C."/>
            <person name="Birren B."/>
        </authorList>
    </citation>
    <scope>NUCLEOTIDE SEQUENCE [LARGE SCALE GENOMIC DNA]</scope>
    <source>
        <strain evidence="5">ATCC 50818</strain>
    </source>
</reference>
<dbReference type="PANTHER" id="PTHR24198">
    <property type="entry name" value="ANKYRIN REPEAT AND PROTEIN KINASE DOMAIN-CONTAINING PROTEIN"/>
    <property type="match status" value="1"/>
</dbReference>
<keyword evidence="2 3" id="KW-0040">ANK repeat</keyword>
<feature type="compositionally biased region" description="Low complexity" evidence="4">
    <location>
        <begin position="288"/>
        <end position="297"/>
    </location>
</feature>
<feature type="compositionally biased region" description="Low complexity" evidence="4">
    <location>
        <begin position="51"/>
        <end position="67"/>
    </location>
</feature>
<feature type="repeat" description="ANK" evidence="3">
    <location>
        <begin position="527"/>
        <end position="559"/>
    </location>
</feature>
<dbReference type="PANTHER" id="PTHR24198:SF165">
    <property type="entry name" value="ANKYRIN REPEAT-CONTAINING PROTEIN-RELATED"/>
    <property type="match status" value="1"/>
</dbReference>
<dbReference type="Gene3D" id="1.25.40.20">
    <property type="entry name" value="Ankyrin repeat-containing domain"/>
    <property type="match status" value="2"/>
</dbReference>
<sequence length="761" mass="81046">MSRPAMDEPPPLHGSASSSPSTTASGTWLARSLSRIFFSPKPTPQHPPQHQPSASSSSLPTSPSSPAMPRLSRSLTTFSLRRHRQRHQQRRGREHRHGRHSHAAVAADGGDDGDARVAPPPRRFSWLTPFRRRRSSATIAPTGNTGHTARITSTSETRSLPVTQGAPPEQAATPVTPAPHPTSHAHHPTPLSTQQPLLLGMRRELPPLPQQARPRPDPLAGVSSQLRLPRRLPAVRDSGIAAAADADHSVQAHPPLHGTLRAGVDTSHDGAAGHKPRASLLDKNGANSASSATPTTAVSGDGQAANKNPVQLMLAGTGHATPRERGSAAHGERARREEHTGSTTTSITANERTRRGSTRPRLLRFGRRSSRDAFTPSHDDDDGQQPAPAVSSSLPTPSHTSNNTSTPARSLVPPRSARRVIDDDDDDDGDGDGDDDDDDDVVDEEETWTAVPLEESDSLIQAWRETCATLASDDGYSTASVASSNVSATRTKRGLGPLHLIAVEGNTTALRRLLARASVHVDIADADGVTPFMLAVLSRQFKTAQLLLDSGAAIDYRDRHQRTAVHWVIFNGIRKALKWLLQRGADWTLVDDAQRTALHWAADQRNHRCLALLLARLNSAQARTTAAASATASPTSSATARASSSATHASSSSSSSTAMAAAAASPTSMLNMVDTQAMTPLAWACHHGHLAHIKLLLKHGADATIPNAQGRVCMHHVVQLSSPHCLQALFRAGVSGLFARDADGRTPLHLACMHGSIKTIK</sequence>
<keyword evidence="6" id="KW-1185">Reference proteome</keyword>
<feature type="compositionally biased region" description="Low complexity" evidence="4">
    <location>
        <begin position="391"/>
        <end position="407"/>
    </location>
</feature>
<dbReference type="SMART" id="SM00248">
    <property type="entry name" value="ANK"/>
    <property type="match status" value="6"/>
</dbReference>
<feature type="repeat" description="ANK" evidence="3">
    <location>
        <begin position="743"/>
        <end position="761"/>
    </location>
</feature>
<feature type="region of interest" description="Disordered" evidence="4">
    <location>
        <begin position="316"/>
        <end position="447"/>
    </location>
</feature>
<feature type="compositionally biased region" description="Polar residues" evidence="4">
    <location>
        <begin position="136"/>
        <end position="162"/>
    </location>
</feature>
<feature type="region of interest" description="Disordered" evidence="4">
    <location>
        <begin position="627"/>
        <end position="656"/>
    </location>
</feature>
<evidence type="ECO:0000313" key="6">
    <source>
        <dbReference type="Proteomes" id="UP000007799"/>
    </source>
</evidence>
<evidence type="ECO:0000256" key="1">
    <source>
        <dbReference type="ARBA" id="ARBA00022737"/>
    </source>
</evidence>
<dbReference type="Pfam" id="PF12796">
    <property type="entry name" value="Ank_2"/>
    <property type="match status" value="3"/>
</dbReference>
<feature type="compositionally biased region" description="Basic residues" evidence="4">
    <location>
        <begin position="80"/>
        <end position="102"/>
    </location>
</feature>
<dbReference type="PROSITE" id="PS50297">
    <property type="entry name" value="ANK_REP_REGION"/>
    <property type="match status" value="3"/>
</dbReference>
<dbReference type="SUPFAM" id="SSF48403">
    <property type="entry name" value="Ankyrin repeat"/>
    <property type="match status" value="1"/>
</dbReference>
<dbReference type="AlphaFoldDB" id="F2U0I4"/>
<feature type="compositionally biased region" description="Polar residues" evidence="4">
    <location>
        <begin position="341"/>
        <end position="350"/>
    </location>
</feature>
<feature type="region of interest" description="Disordered" evidence="4">
    <location>
        <begin position="207"/>
        <end position="226"/>
    </location>
</feature>
<feature type="compositionally biased region" description="Basic residues" evidence="4">
    <location>
        <begin position="355"/>
        <end position="368"/>
    </location>
</feature>
<keyword evidence="1" id="KW-0677">Repeat</keyword>
<feature type="compositionally biased region" description="Low complexity" evidence="4">
    <location>
        <begin position="14"/>
        <end position="27"/>
    </location>
</feature>
<protein>
    <submittedName>
        <fullName evidence="5">Uncharacterized protein</fullName>
    </submittedName>
</protein>
<name>F2U0I4_SALR5</name>
<dbReference type="InterPro" id="IPR036770">
    <property type="entry name" value="Ankyrin_rpt-contain_sf"/>
</dbReference>
<accession>F2U0I4</accession>
<evidence type="ECO:0000313" key="5">
    <source>
        <dbReference type="EMBL" id="EGD80912.1"/>
    </source>
</evidence>
<dbReference type="RefSeq" id="XP_004997473.1">
    <property type="nucleotide sequence ID" value="XM_004997416.1"/>
</dbReference>
<feature type="repeat" description="ANK" evidence="3">
    <location>
        <begin position="676"/>
        <end position="708"/>
    </location>
</feature>
<dbReference type="Proteomes" id="UP000007799">
    <property type="component" value="Unassembled WGS sequence"/>
</dbReference>
<dbReference type="InterPro" id="IPR002110">
    <property type="entry name" value="Ankyrin_rpt"/>
</dbReference>
<dbReference type="InParanoid" id="F2U0I4"/>
<evidence type="ECO:0000256" key="3">
    <source>
        <dbReference type="PROSITE-ProRule" id="PRU00023"/>
    </source>
</evidence>
<feature type="compositionally biased region" description="Acidic residues" evidence="4">
    <location>
        <begin position="422"/>
        <end position="447"/>
    </location>
</feature>
<dbReference type="GO" id="GO:0005737">
    <property type="term" value="C:cytoplasm"/>
    <property type="evidence" value="ECO:0007669"/>
    <property type="project" value="TreeGrafter"/>
</dbReference>
<dbReference type="STRING" id="946362.F2U0I4"/>
<dbReference type="eggNOG" id="KOG0504">
    <property type="taxonomic scope" value="Eukaryota"/>
</dbReference>
<feature type="compositionally biased region" description="Basic and acidic residues" evidence="4">
    <location>
        <begin position="321"/>
        <end position="340"/>
    </location>
</feature>
<dbReference type="KEGG" id="sre:PTSG_01496"/>
<evidence type="ECO:0000256" key="2">
    <source>
        <dbReference type="ARBA" id="ARBA00023043"/>
    </source>
</evidence>
<dbReference type="GeneID" id="16078070"/>
<dbReference type="Pfam" id="PF00023">
    <property type="entry name" value="Ank"/>
    <property type="match status" value="1"/>
</dbReference>
<feature type="region of interest" description="Disordered" evidence="4">
    <location>
        <begin position="262"/>
        <end position="304"/>
    </location>
</feature>
<feature type="region of interest" description="Disordered" evidence="4">
    <location>
        <begin position="1"/>
        <end position="193"/>
    </location>
</feature>
<dbReference type="OrthoDB" id="194358at2759"/>
<proteinExistence type="predicted"/>
<feature type="compositionally biased region" description="Pro residues" evidence="4">
    <location>
        <begin position="41"/>
        <end position="50"/>
    </location>
</feature>